<evidence type="ECO:0000259" key="3">
    <source>
        <dbReference type="PROSITE" id="PS50110"/>
    </source>
</evidence>
<dbReference type="GO" id="GO:0000160">
    <property type="term" value="P:phosphorelay signal transduction system"/>
    <property type="evidence" value="ECO:0007669"/>
    <property type="project" value="InterPro"/>
</dbReference>
<dbReference type="InterPro" id="IPR050595">
    <property type="entry name" value="Bact_response_regulator"/>
</dbReference>
<gene>
    <name evidence="4" type="ORF">Q4490_05165</name>
    <name evidence="5" type="ORF">Q8W30_15645</name>
</gene>
<protein>
    <submittedName>
        <fullName evidence="4">Response regulator</fullName>
    </submittedName>
</protein>
<evidence type="ECO:0000313" key="5">
    <source>
        <dbReference type="EMBL" id="MDP2524006.1"/>
    </source>
</evidence>
<evidence type="ECO:0000313" key="6">
    <source>
        <dbReference type="Proteomes" id="UP001169862"/>
    </source>
</evidence>
<evidence type="ECO:0000313" key="7">
    <source>
        <dbReference type="Proteomes" id="UP001177341"/>
    </source>
</evidence>
<feature type="domain" description="Response regulatory" evidence="3">
    <location>
        <begin position="5"/>
        <end position="123"/>
    </location>
</feature>
<dbReference type="InterPro" id="IPR011006">
    <property type="entry name" value="CheY-like_superfamily"/>
</dbReference>
<evidence type="ECO:0000313" key="4">
    <source>
        <dbReference type="EMBL" id="MDO6452949.1"/>
    </source>
</evidence>
<dbReference type="SUPFAM" id="SSF52172">
    <property type="entry name" value="CheY-like"/>
    <property type="match status" value="1"/>
</dbReference>
<dbReference type="Gene3D" id="3.40.50.2300">
    <property type="match status" value="1"/>
</dbReference>
<dbReference type="AlphaFoldDB" id="A0AAW7XIQ0"/>
<organism evidence="4 6">
    <name type="scientific">Neptunomonas phycophila</name>
    <dbReference type="NCBI Taxonomy" id="1572645"/>
    <lineage>
        <taxon>Bacteria</taxon>
        <taxon>Pseudomonadati</taxon>
        <taxon>Pseudomonadota</taxon>
        <taxon>Gammaproteobacteria</taxon>
        <taxon>Oceanospirillales</taxon>
        <taxon>Oceanospirillaceae</taxon>
        <taxon>Neptunomonas</taxon>
    </lineage>
</organism>
<proteinExistence type="predicted"/>
<keyword evidence="7" id="KW-1185">Reference proteome</keyword>
<dbReference type="Pfam" id="PF00072">
    <property type="entry name" value="Response_reg"/>
    <property type="match status" value="1"/>
</dbReference>
<feature type="modified residue" description="4-aspartylphosphate" evidence="2">
    <location>
        <position position="56"/>
    </location>
</feature>
<dbReference type="EMBL" id="JAUYVO010000013">
    <property type="protein sequence ID" value="MDP2524006.1"/>
    <property type="molecule type" value="Genomic_DNA"/>
</dbReference>
<accession>A0AAW7XIQ0</accession>
<comment type="caution">
    <text evidence="4">The sequence shown here is derived from an EMBL/GenBank/DDBJ whole genome shotgun (WGS) entry which is preliminary data.</text>
</comment>
<dbReference type="PANTHER" id="PTHR44591:SF3">
    <property type="entry name" value="RESPONSE REGULATORY DOMAIN-CONTAINING PROTEIN"/>
    <property type="match status" value="1"/>
</dbReference>
<dbReference type="Proteomes" id="UP001177341">
    <property type="component" value="Unassembled WGS sequence"/>
</dbReference>
<sequence length="260" mass="29203">MKCLNVLVVDDAKFICEHVTKIVHESFPSSVVKSAFNGEDAQQIMSSITFDLILCDWEMPHMNGLELLKWTRQQDAYKTTPYVMITSRGEREYVLKAIQAGVNDYLGKPFTSEQLIQKINKMLGKKTSVEARMVKDDAKPETGTMTAGSEAQAKHIPKPKGMAHLRVRNDIYKCAIKDLSLKEVFAVVKNEGNYPVVLDQAVIDIESMDGGNVARLNGFIRMVEAAEAHIETPYINILIALVDDDPEKMDHLSRYIAQAR</sequence>
<dbReference type="EMBL" id="JAUOPG010000003">
    <property type="protein sequence ID" value="MDO6452949.1"/>
    <property type="molecule type" value="Genomic_DNA"/>
</dbReference>
<name>A0AAW7XIQ0_9GAMM</name>
<reference evidence="4" key="1">
    <citation type="submission" date="2023-07" db="EMBL/GenBank/DDBJ databases">
        <title>Genome content predicts the carbon catabolic preferences of heterotrophic bacteria.</title>
        <authorList>
            <person name="Gralka M."/>
        </authorList>
    </citation>
    <scope>NUCLEOTIDE SEQUENCE</scope>
    <source>
        <strain evidence="5">5G01</strain>
        <strain evidence="4">I2M16</strain>
    </source>
</reference>
<dbReference type="SMART" id="SM00448">
    <property type="entry name" value="REC"/>
    <property type="match status" value="1"/>
</dbReference>
<dbReference type="InterPro" id="IPR001789">
    <property type="entry name" value="Sig_transdc_resp-reg_receiver"/>
</dbReference>
<dbReference type="PANTHER" id="PTHR44591">
    <property type="entry name" value="STRESS RESPONSE REGULATOR PROTEIN 1"/>
    <property type="match status" value="1"/>
</dbReference>
<evidence type="ECO:0000256" key="1">
    <source>
        <dbReference type="ARBA" id="ARBA00022553"/>
    </source>
</evidence>
<evidence type="ECO:0000256" key="2">
    <source>
        <dbReference type="PROSITE-ProRule" id="PRU00169"/>
    </source>
</evidence>
<keyword evidence="1 2" id="KW-0597">Phosphoprotein</keyword>
<dbReference type="PROSITE" id="PS50110">
    <property type="entry name" value="RESPONSE_REGULATORY"/>
    <property type="match status" value="1"/>
</dbReference>
<dbReference type="Proteomes" id="UP001169862">
    <property type="component" value="Unassembled WGS sequence"/>
</dbReference>
<dbReference type="RefSeq" id="WP_303549073.1">
    <property type="nucleotide sequence ID" value="NZ_JAUOPG010000003.1"/>
</dbReference>